<evidence type="ECO:0000313" key="5">
    <source>
        <dbReference type="Proteomes" id="UP000824782"/>
    </source>
</evidence>
<dbReference type="GO" id="GO:0005768">
    <property type="term" value="C:endosome"/>
    <property type="evidence" value="ECO:0007669"/>
    <property type="project" value="TreeGrafter"/>
</dbReference>
<dbReference type="GO" id="GO:0005802">
    <property type="term" value="C:trans-Golgi network"/>
    <property type="evidence" value="ECO:0007669"/>
    <property type="project" value="TreeGrafter"/>
</dbReference>
<dbReference type="PANTHER" id="PTHR14042">
    <property type="entry name" value="DOPEY-RELATED"/>
    <property type="match status" value="1"/>
</dbReference>
<name>A0AAV6YWU7_ENGPU</name>
<keyword evidence="5" id="KW-1185">Reference proteome</keyword>
<dbReference type="GO" id="GO:0005829">
    <property type="term" value="C:cytosol"/>
    <property type="evidence" value="ECO:0007669"/>
    <property type="project" value="GOC"/>
</dbReference>
<protein>
    <recommendedName>
        <fullName evidence="1">DOP1-like C-terminal domain-containing protein</fullName>
    </recommendedName>
</protein>
<evidence type="ECO:0000259" key="1">
    <source>
        <dbReference type="Pfam" id="PF24598"/>
    </source>
</evidence>
<dbReference type="AlphaFoldDB" id="A0AAV6YWU7"/>
<gene>
    <name evidence="4" type="ORF">GDO81_028084</name>
    <name evidence="3" type="ORF">GDO81_028085</name>
    <name evidence="2" type="ORF">GDO81_028219</name>
</gene>
<dbReference type="InterPro" id="IPR040314">
    <property type="entry name" value="DOP1"/>
</dbReference>
<dbReference type="InterPro" id="IPR056457">
    <property type="entry name" value="DOP1_C"/>
</dbReference>
<reference evidence="2" key="1">
    <citation type="thesis" date="2020" institute="ProQuest LLC" country="789 East Eisenhower Parkway, Ann Arbor, MI, USA">
        <title>Comparative Genomics and Chromosome Evolution.</title>
        <authorList>
            <person name="Mudd A.B."/>
        </authorList>
    </citation>
    <scope>NUCLEOTIDE SEQUENCE</scope>
    <source>
        <strain evidence="2">237g6f4</strain>
        <tissue evidence="2">Blood</tissue>
    </source>
</reference>
<dbReference type="PANTHER" id="PTHR14042:SF23">
    <property type="entry name" value="PROTEIN DOPEY-2"/>
    <property type="match status" value="1"/>
</dbReference>
<dbReference type="EMBL" id="WNYA01006567">
    <property type="protein sequence ID" value="KAG8541812.1"/>
    <property type="molecule type" value="Genomic_DNA"/>
</dbReference>
<dbReference type="EMBL" id="WNYA01006415">
    <property type="protein sequence ID" value="KAG8541871.1"/>
    <property type="molecule type" value="Genomic_DNA"/>
</dbReference>
<dbReference type="Pfam" id="PF24598">
    <property type="entry name" value="DOP1_C"/>
    <property type="match status" value="1"/>
</dbReference>
<evidence type="ECO:0000313" key="2">
    <source>
        <dbReference type="EMBL" id="KAG8541812.1"/>
    </source>
</evidence>
<feature type="domain" description="DOP1-like C-terminal" evidence="1">
    <location>
        <begin position="13"/>
        <end position="241"/>
    </location>
</feature>
<accession>A0AAV6YWU7</accession>
<sequence length="289" mass="33011">MPSSSLKLYPSSEQKAMLLKRQGFAVFSGELDQYHLYLPLIQERLTENIRVGQTPIMAAQMFLFFRVLLLRISPQHLTSLWPIMVTELIHTFVQLQDDLMEEETTAKNSKVSKQKAAAAESNGPVYVEIQQNSLDLYLSASKFLDTALSFPPDKMPLFQMYRWAFVPEVDTESCAVPAADMVENHHQCKPHVVRILELMRLRFGEIATENSSLKRSEFPLLNLRSISKITQLMPFFRTLSFVFKAKGRGSVPSPNLDISVEYPVEDTTRVLRDLEENVEADFLESMSSQ</sequence>
<evidence type="ECO:0000313" key="4">
    <source>
        <dbReference type="EMBL" id="KAG8541872.1"/>
    </source>
</evidence>
<evidence type="ECO:0000313" key="3">
    <source>
        <dbReference type="EMBL" id="KAG8541871.1"/>
    </source>
</evidence>
<comment type="caution">
    <text evidence="2">The sequence shown here is derived from an EMBL/GenBank/DDBJ whole genome shotgun (WGS) entry which is preliminary data.</text>
</comment>
<organism evidence="2 5">
    <name type="scientific">Engystomops pustulosus</name>
    <name type="common">Tungara frog</name>
    <name type="synonym">Physalaemus pustulosus</name>
    <dbReference type="NCBI Taxonomy" id="76066"/>
    <lineage>
        <taxon>Eukaryota</taxon>
        <taxon>Metazoa</taxon>
        <taxon>Chordata</taxon>
        <taxon>Craniata</taxon>
        <taxon>Vertebrata</taxon>
        <taxon>Euteleostomi</taxon>
        <taxon>Amphibia</taxon>
        <taxon>Batrachia</taxon>
        <taxon>Anura</taxon>
        <taxon>Neobatrachia</taxon>
        <taxon>Hyloidea</taxon>
        <taxon>Leptodactylidae</taxon>
        <taxon>Leiuperinae</taxon>
        <taxon>Engystomops</taxon>
    </lineage>
</organism>
<dbReference type="Proteomes" id="UP000824782">
    <property type="component" value="Unassembled WGS sequence"/>
</dbReference>
<dbReference type="EMBL" id="WNYA01006414">
    <property type="protein sequence ID" value="KAG8541872.1"/>
    <property type="molecule type" value="Genomic_DNA"/>
</dbReference>
<dbReference type="GO" id="GO:0006895">
    <property type="term" value="P:Golgi to endosome transport"/>
    <property type="evidence" value="ECO:0007669"/>
    <property type="project" value="InterPro"/>
</dbReference>
<proteinExistence type="predicted"/>